<dbReference type="STRING" id="368408.Tpen_0977"/>
<protein>
    <submittedName>
        <fullName evidence="2">Uncharacterized protein</fullName>
    </submittedName>
</protein>
<organism evidence="2 3">
    <name type="scientific">Thermofilum pendens (strain DSM 2475 / Hrk 5)</name>
    <dbReference type="NCBI Taxonomy" id="368408"/>
    <lineage>
        <taxon>Archaea</taxon>
        <taxon>Thermoproteota</taxon>
        <taxon>Thermoprotei</taxon>
        <taxon>Thermofilales</taxon>
        <taxon>Thermofilaceae</taxon>
        <taxon>Thermofilum</taxon>
    </lineage>
</organism>
<dbReference type="RefSeq" id="WP_011752642.1">
    <property type="nucleotide sequence ID" value="NC_008698.1"/>
</dbReference>
<dbReference type="EnsemblBacteria" id="ABL78377">
    <property type="protein sequence ID" value="ABL78377"/>
    <property type="gene ID" value="Tpen_0977"/>
</dbReference>
<evidence type="ECO:0000313" key="3">
    <source>
        <dbReference type="Proteomes" id="UP000000641"/>
    </source>
</evidence>
<dbReference type="EMBL" id="CP000505">
    <property type="protein sequence ID" value="ABL78377.1"/>
    <property type="molecule type" value="Genomic_DNA"/>
</dbReference>
<gene>
    <name evidence="2" type="ordered locus">Tpen_0977</name>
</gene>
<keyword evidence="1" id="KW-1133">Transmembrane helix</keyword>
<evidence type="ECO:0000256" key="1">
    <source>
        <dbReference type="SAM" id="Phobius"/>
    </source>
</evidence>
<keyword evidence="1" id="KW-0812">Transmembrane</keyword>
<feature type="transmembrane region" description="Helical" evidence="1">
    <location>
        <begin position="51"/>
        <end position="69"/>
    </location>
</feature>
<dbReference type="GeneID" id="4600451"/>
<accession>A1RYU7</accession>
<dbReference type="KEGG" id="tpe:Tpen_0977"/>
<keyword evidence="3" id="KW-1185">Reference proteome</keyword>
<dbReference type="eggNOG" id="arCOG04938">
    <property type="taxonomic scope" value="Archaea"/>
</dbReference>
<dbReference type="HOGENOM" id="CLU_1590977_0_0_2"/>
<reference evidence="3" key="1">
    <citation type="journal article" date="2008" name="J. Bacteriol.">
        <title>Genome sequence of Thermofilum pendens reveals an exceptional loss of biosynthetic pathways without genome reduction.</title>
        <authorList>
            <person name="Anderson I."/>
            <person name="Rodriguez J."/>
            <person name="Susanti D."/>
            <person name="Porat I."/>
            <person name="Reich C."/>
            <person name="Ulrich L.E."/>
            <person name="Elkins J.G."/>
            <person name="Mavromatis K."/>
            <person name="Lykidis A."/>
            <person name="Kim E."/>
            <person name="Thompson L.S."/>
            <person name="Nolan M."/>
            <person name="Land M."/>
            <person name="Copeland A."/>
            <person name="Lapidus A."/>
            <person name="Lucas S."/>
            <person name="Detter C."/>
            <person name="Zhulin I.B."/>
            <person name="Olsen G.J."/>
            <person name="Whitman W."/>
            <person name="Mukhopadhyay B."/>
            <person name="Bristow J."/>
            <person name="Kyrpides N."/>
        </authorList>
    </citation>
    <scope>NUCLEOTIDE SEQUENCE [LARGE SCALE GENOMIC DNA]</scope>
    <source>
        <strain evidence="3">DSM 2475 / Hrk 5</strain>
    </source>
</reference>
<feature type="transmembrane region" description="Helical" evidence="1">
    <location>
        <begin position="131"/>
        <end position="150"/>
    </location>
</feature>
<sequence>MKLDIKNGQIVVYSAILGAAYTALGVAESALGMLNLLSPITDTPAGVPADILGGFAALVIGLAYLRGAIPLSRGSRESLGYILVGTFLSAIFGILYLLIVCADGLGALLALLEGEEWTWEWLTKGSAGPGLLRPEIWLFFASLPLAYLTWKNTKKIIQQPKNTGSYE</sequence>
<proteinExistence type="predicted"/>
<feature type="transmembrane region" description="Helical" evidence="1">
    <location>
        <begin position="81"/>
        <end position="111"/>
    </location>
</feature>
<keyword evidence="1" id="KW-0472">Membrane</keyword>
<feature type="transmembrane region" description="Helical" evidence="1">
    <location>
        <begin position="12"/>
        <end position="31"/>
    </location>
</feature>
<dbReference type="AlphaFoldDB" id="A1RYU7"/>
<dbReference type="Proteomes" id="UP000000641">
    <property type="component" value="Chromosome"/>
</dbReference>
<name>A1RYU7_THEPD</name>
<evidence type="ECO:0000313" key="2">
    <source>
        <dbReference type="EMBL" id="ABL78377.1"/>
    </source>
</evidence>